<gene>
    <name evidence="3" type="primary">arcA</name>
    <name evidence="5" type="ORF">FE374_03140</name>
</gene>
<keyword evidence="3" id="KW-0963">Cytoplasm</keyword>
<dbReference type="NCBIfam" id="NF002381">
    <property type="entry name" value="PRK01388.1"/>
    <property type="match status" value="1"/>
</dbReference>
<evidence type="ECO:0000256" key="4">
    <source>
        <dbReference type="PIRSR" id="PIRSR006356-1"/>
    </source>
</evidence>
<sequence length="418" mass="46252">MTYQQTTTLAKQIHRVDSEIGVLKQVILHRPGREMSRLTPSNKDDLLFDDVLWVSQAQWEHDRFAQVLRDRGVDVLYLEELLAETLDNIDARRYLLDHVVDERVYGLGAIDALRNHADNLDSSALASVLIAGITKGELLDQIVEPDSVALTTMGVDDFVLAPLPNHLFTRDTSCWVYDGVAINSMRKTARMRETVNYEAIYRWHPRFADGDHHLWSVGSAEGAATVEGGDVLVIGNGAVLVGLSERTSPQGVERLAARLFAEGSARLVIALEMPKARAFMHLDTVMTMVDQESFTKYAGLGMLPSLTIRPGSTPKELCVTRHPGEDMHRVIADALSLPDIRILTTPQDSLAAEREQWDDACNTLAIAPGVVVGYERNVTTNTYLRDNGIEVLEVPGTELGRGRGGPRCMSCPTIREEV</sequence>
<comment type="pathway">
    <text evidence="3">Amino-acid degradation; L-arginine degradation via ADI pathway; carbamoyl phosphate from L-arginine: step 1/2.</text>
</comment>
<dbReference type="Gene3D" id="3.75.10.10">
    <property type="entry name" value="L-arginine/glycine Amidinotransferase, Chain A"/>
    <property type="match status" value="1"/>
</dbReference>
<accession>A0A5B8C0Y9</accession>
<evidence type="ECO:0000313" key="6">
    <source>
        <dbReference type="Proteomes" id="UP000314616"/>
    </source>
</evidence>
<organism evidence="5 6">
    <name type="scientific">Georgenia yuyongxinii</name>
    <dbReference type="NCBI Taxonomy" id="2589797"/>
    <lineage>
        <taxon>Bacteria</taxon>
        <taxon>Bacillati</taxon>
        <taxon>Actinomycetota</taxon>
        <taxon>Actinomycetes</taxon>
        <taxon>Micrococcales</taxon>
        <taxon>Bogoriellaceae</taxon>
        <taxon>Georgenia</taxon>
    </lineage>
</organism>
<comment type="catalytic activity">
    <reaction evidence="3">
        <text>L-arginine + H2O = L-citrulline + NH4(+)</text>
        <dbReference type="Rhea" id="RHEA:19597"/>
        <dbReference type="ChEBI" id="CHEBI:15377"/>
        <dbReference type="ChEBI" id="CHEBI:28938"/>
        <dbReference type="ChEBI" id="CHEBI:32682"/>
        <dbReference type="ChEBI" id="CHEBI:57743"/>
        <dbReference type="EC" id="3.5.3.6"/>
    </reaction>
</comment>
<dbReference type="InterPro" id="IPR003876">
    <property type="entry name" value="Arg_deiminase"/>
</dbReference>
<keyword evidence="2 3" id="KW-0378">Hydrolase</keyword>
<protein>
    <recommendedName>
        <fullName evidence="3">Arginine deiminase</fullName>
        <shortName evidence="3">ADI</shortName>
        <ecNumber evidence="3">3.5.3.6</ecNumber>
    </recommendedName>
    <alternativeName>
        <fullName evidence="3">Arginine dihydrolase</fullName>
        <shortName evidence="3">AD</shortName>
    </alternativeName>
</protein>
<dbReference type="KEGG" id="gyu:FE374_03140"/>
<dbReference type="PRINTS" id="PR01466">
    <property type="entry name" value="ARGDEIMINASE"/>
</dbReference>
<name>A0A5B8C0Y9_9MICO</name>
<evidence type="ECO:0000256" key="1">
    <source>
        <dbReference type="ARBA" id="ARBA00010206"/>
    </source>
</evidence>
<dbReference type="PIRSF" id="PIRSF006356">
    <property type="entry name" value="Arg_deiminase"/>
    <property type="match status" value="1"/>
</dbReference>
<dbReference type="PANTHER" id="PTHR47271">
    <property type="entry name" value="ARGININE DEIMINASE"/>
    <property type="match status" value="1"/>
</dbReference>
<evidence type="ECO:0000256" key="3">
    <source>
        <dbReference type="HAMAP-Rule" id="MF_00242"/>
    </source>
</evidence>
<dbReference type="Pfam" id="PF02274">
    <property type="entry name" value="ADI"/>
    <property type="match status" value="1"/>
</dbReference>
<comment type="similarity">
    <text evidence="1 3">Belongs to the arginine deiminase family.</text>
</comment>
<evidence type="ECO:0000256" key="2">
    <source>
        <dbReference type="ARBA" id="ARBA00022801"/>
    </source>
</evidence>
<dbReference type="EC" id="3.5.3.6" evidence="3"/>
<dbReference type="GO" id="GO:0005737">
    <property type="term" value="C:cytoplasm"/>
    <property type="evidence" value="ECO:0007669"/>
    <property type="project" value="UniProtKB-SubCell"/>
</dbReference>
<feature type="active site" description="Amidino-cysteine intermediate" evidence="3 4">
    <location>
        <position position="408"/>
    </location>
</feature>
<dbReference type="OrthoDB" id="9807502at2"/>
<dbReference type="GO" id="GO:0019546">
    <property type="term" value="P:L-arginine deiminase pathway"/>
    <property type="evidence" value="ECO:0007669"/>
    <property type="project" value="TreeGrafter"/>
</dbReference>
<dbReference type="Gene3D" id="1.10.3930.10">
    <property type="entry name" value="Arginine deiminase"/>
    <property type="match status" value="1"/>
</dbReference>
<dbReference type="AlphaFoldDB" id="A0A5B8C0Y9"/>
<dbReference type="UniPathway" id="UPA00254">
    <property type="reaction ID" value="UER00364"/>
</dbReference>
<dbReference type="EMBL" id="CP040915">
    <property type="protein sequence ID" value="QDC23757.1"/>
    <property type="molecule type" value="Genomic_DNA"/>
</dbReference>
<dbReference type="GO" id="GO:0016990">
    <property type="term" value="F:arginine deiminase activity"/>
    <property type="evidence" value="ECO:0007669"/>
    <property type="project" value="UniProtKB-UniRule"/>
</dbReference>
<reference evidence="5 6" key="1">
    <citation type="submission" date="2019-05" db="EMBL/GenBank/DDBJ databases">
        <title>Georgenia *** sp. nov., and Georgenia *** sp. nov., isolated from the intestinal contents of plateau pika (Ochotona curzoniae) in the Qinghai-Tibet plateau of China.</title>
        <authorList>
            <person name="Tian Z."/>
        </authorList>
    </citation>
    <scope>NUCLEOTIDE SEQUENCE [LARGE SCALE GENOMIC DNA]</scope>
    <source>
        <strain evidence="5 6">Z443</strain>
    </source>
</reference>
<dbReference type="RefSeq" id="WP_139927199.1">
    <property type="nucleotide sequence ID" value="NZ_CP040915.1"/>
</dbReference>
<dbReference type="PANTHER" id="PTHR47271:SF2">
    <property type="entry name" value="ARGININE DEIMINASE"/>
    <property type="match status" value="1"/>
</dbReference>
<proteinExistence type="inferred from homology"/>
<dbReference type="HAMAP" id="MF_00242">
    <property type="entry name" value="Arg_deiminase"/>
    <property type="match status" value="1"/>
</dbReference>
<evidence type="ECO:0000313" key="5">
    <source>
        <dbReference type="EMBL" id="QDC23757.1"/>
    </source>
</evidence>
<comment type="subcellular location">
    <subcellularLocation>
        <location evidence="3">Cytoplasm</location>
    </subcellularLocation>
</comment>
<dbReference type="Proteomes" id="UP000314616">
    <property type="component" value="Chromosome"/>
</dbReference>
<dbReference type="SUPFAM" id="SSF55909">
    <property type="entry name" value="Pentein"/>
    <property type="match status" value="1"/>
</dbReference>
<keyword evidence="3" id="KW-0056">Arginine metabolism</keyword>